<keyword evidence="5" id="KW-0762">Sugar transport</keyword>
<dbReference type="PANTHER" id="PTHR30061:SF50">
    <property type="entry name" value="MALTOSE_MALTODEXTRIN-BINDING PERIPLASMIC PROTEIN"/>
    <property type="match status" value="1"/>
</dbReference>
<dbReference type="PANTHER" id="PTHR30061">
    <property type="entry name" value="MALTOSE-BINDING PERIPLASMIC PROTEIN"/>
    <property type="match status" value="1"/>
</dbReference>
<feature type="signal peptide" evidence="4">
    <location>
        <begin position="1"/>
        <end position="22"/>
    </location>
</feature>
<keyword evidence="2" id="KW-0813">Transport</keyword>
<dbReference type="CDD" id="cd14750">
    <property type="entry name" value="PBP2_TMBP"/>
    <property type="match status" value="1"/>
</dbReference>
<name>A0ABU0PNN9_9MICC</name>
<dbReference type="Pfam" id="PF01547">
    <property type="entry name" value="SBP_bac_1"/>
    <property type="match status" value="1"/>
</dbReference>
<dbReference type="SUPFAM" id="SSF53850">
    <property type="entry name" value="Periplasmic binding protein-like II"/>
    <property type="match status" value="1"/>
</dbReference>
<evidence type="ECO:0000313" key="5">
    <source>
        <dbReference type="EMBL" id="MDQ0675600.1"/>
    </source>
</evidence>
<evidence type="ECO:0000256" key="1">
    <source>
        <dbReference type="ARBA" id="ARBA00008520"/>
    </source>
</evidence>
<comment type="caution">
    <text evidence="5">The sequence shown here is derived from an EMBL/GenBank/DDBJ whole genome shotgun (WGS) entry which is preliminary data.</text>
</comment>
<dbReference type="PROSITE" id="PS51257">
    <property type="entry name" value="PROKAR_LIPOPROTEIN"/>
    <property type="match status" value="1"/>
</dbReference>
<dbReference type="Gene3D" id="3.40.190.10">
    <property type="entry name" value="Periplasmic binding protein-like II"/>
    <property type="match status" value="2"/>
</dbReference>
<evidence type="ECO:0000256" key="3">
    <source>
        <dbReference type="ARBA" id="ARBA00022729"/>
    </source>
</evidence>
<reference evidence="5 6" key="1">
    <citation type="submission" date="2023-07" db="EMBL/GenBank/DDBJ databases">
        <title>Comparative genomics of wheat-associated soil bacteria to identify genetic determinants of phenazine resistance.</title>
        <authorList>
            <person name="Mouncey N."/>
        </authorList>
    </citation>
    <scope>NUCLEOTIDE SEQUENCE [LARGE SCALE GENOMIC DNA]</scope>
    <source>
        <strain evidence="5 6">W1I3</strain>
    </source>
</reference>
<comment type="similarity">
    <text evidence="1">Belongs to the bacterial solute-binding protein 1 family.</text>
</comment>
<keyword evidence="6" id="KW-1185">Reference proteome</keyword>
<gene>
    <name evidence="5" type="ORF">QFZ36_003161</name>
</gene>
<dbReference type="Proteomes" id="UP001236806">
    <property type="component" value="Unassembled WGS sequence"/>
</dbReference>
<dbReference type="InterPro" id="IPR006059">
    <property type="entry name" value="SBP"/>
</dbReference>
<dbReference type="EMBL" id="JAUSXB010000001">
    <property type="protein sequence ID" value="MDQ0675600.1"/>
    <property type="molecule type" value="Genomic_DNA"/>
</dbReference>
<accession>A0ABU0PNN9</accession>
<proteinExistence type="inferred from homology"/>
<evidence type="ECO:0000256" key="2">
    <source>
        <dbReference type="ARBA" id="ARBA00022448"/>
    </source>
</evidence>
<organism evidence="5 6">
    <name type="scientific">Pseudarthrobacter siccitolerans</name>
    <dbReference type="NCBI Taxonomy" id="861266"/>
    <lineage>
        <taxon>Bacteria</taxon>
        <taxon>Bacillati</taxon>
        <taxon>Actinomycetota</taxon>
        <taxon>Actinomycetes</taxon>
        <taxon>Micrococcales</taxon>
        <taxon>Micrococcaceae</taxon>
        <taxon>Pseudarthrobacter</taxon>
    </lineage>
</organism>
<feature type="chain" id="PRO_5045449564" evidence="4">
    <location>
        <begin position="23"/>
        <end position="429"/>
    </location>
</feature>
<evidence type="ECO:0000256" key="4">
    <source>
        <dbReference type="SAM" id="SignalP"/>
    </source>
</evidence>
<dbReference type="RefSeq" id="WP_306637853.1">
    <property type="nucleotide sequence ID" value="NZ_JAUSXB010000001.1"/>
</dbReference>
<sequence>MKTRRFLLPAATAGILALTLSACGGGGGGTTGGGGGSDAEANLDGRGPITYVQGKDNNNVVRPFIEKWNAAHPDEKVTFKEQTDKADQQHDDLVQHFQAKQSDYDVVSVDVIWTAEFAAKGWLQPLKDKMAIDTSKMLKAPVEASTYKGTLYAGPKDSDGGILYYRKDLVPTPPKTWDEMMSMCSIAKANNIGCYSGQYKQYEGLTVNASEAINSAGGSVLDDQGKPSLNTPEAKAGLENLVKAYADGNIPQEAITYQEEESRRAFQSGNLLFHRNWPYIYSLITTEGSSAVKDKFAMAPLPGKDGPGASSLGGHNAAISVYSKNKATALDFIKYIETEENQKFFANQASLAPILTSVYEDKELVAKLPYLSVLQTSIQNAVPRPVTPFYPAVTKAIQENAYAALKGEKPVETALSDMQKSIQSSSAGS</sequence>
<protein>
    <submittedName>
        <fullName evidence="5">Multiple sugar transport system substrate-binding protein</fullName>
    </submittedName>
</protein>
<evidence type="ECO:0000313" key="6">
    <source>
        <dbReference type="Proteomes" id="UP001236806"/>
    </source>
</evidence>
<keyword evidence="3 4" id="KW-0732">Signal</keyword>